<dbReference type="OrthoDB" id="9975416at2759"/>
<feature type="non-terminal residue" evidence="2">
    <location>
        <position position="284"/>
    </location>
</feature>
<dbReference type="PANTHER" id="PTHR13170">
    <property type="entry name" value="O-GLCNACASE"/>
    <property type="match status" value="1"/>
</dbReference>
<reference evidence="2" key="2">
    <citation type="submission" date="2004-02" db="EMBL/GenBank/DDBJ databases">
        <authorList>
            <consortium name="Genoscope"/>
            <consortium name="Whitehead Institute Centre for Genome Research"/>
        </authorList>
    </citation>
    <scope>NUCLEOTIDE SEQUENCE</scope>
</reference>
<dbReference type="Gene3D" id="3.20.20.80">
    <property type="entry name" value="Glycosidases"/>
    <property type="match status" value="2"/>
</dbReference>
<dbReference type="PROSITE" id="PS52009">
    <property type="entry name" value="GH84"/>
    <property type="match status" value="1"/>
</dbReference>
<dbReference type="GO" id="GO:0009100">
    <property type="term" value="P:glycoprotein metabolic process"/>
    <property type="evidence" value="ECO:0007669"/>
    <property type="project" value="TreeGrafter"/>
</dbReference>
<organism evidence="2">
    <name type="scientific">Tetraodon nigroviridis</name>
    <name type="common">Spotted green pufferfish</name>
    <name type="synonym">Chelonodon nigroviridis</name>
    <dbReference type="NCBI Taxonomy" id="99883"/>
    <lineage>
        <taxon>Eukaryota</taxon>
        <taxon>Metazoa</taxon>
        <taxon>Chordata</taxon>
        <taxon>Craniata</taxon>
        <taxon>Vertebrata</taxon>
        <taxon>Euteleostomi</taxon>
        <taxon>Actinopterygii</taxon>
        <taxon>Neopterygii</taxon>
        <taxon>Teleostei</taxon>
        <taxon>Neoteleostei</taxon>
        <taxon>Acanthomorphata</taxon>
        <taxon>Eupercaria</taxon>
        <taxon>Tetraodontiformes</taxon>
        <taxon>Tetradontoidea</taxon>
        <taxon>Tetraodontidae</taxon>
        <taxon>Tetraodon</taxon>
    </lineage>
</organism>
<evidence type="ECO:0000259" key="1">
    <source>
        <dbReference type="PROSITE" id="PS52009"/>
    </source>
</evidence>
<dbReference type="InterPro" id="IPR017853">
    <property type="entry name" value="GH"/>
</dbReference>
<dbReference type="Pfam" id="PF07555">
    <property type="entry name" value="NAGidase"/>
    <property type="match status" value="2"/>
</dbReference>
<sequence length="284" mass="31933">RMQKWGLNTYLYGPKDDLKHRLLWREVYSSDEEGQLRTLIAEARSRGLSFVYALSPGQDIVFSSSSDVTLLKRKLRQVSDLGCQAFALLFDDIDHSLCQADSEAFSSFAHAQVIVTNEVYRFLGEPPVFLFCPTEYCDSLCSPSVSKSPYLQTVGEDLLPSITVVWTGEARLRLSTTALHPHSLSHVHLVASPFAGTKVISRKLSLDSLAEVESVLQRPPLIWDNLHANDYDSRRLFLGPFKGREPRLRGRLSGLLLNPNCEFEANYIPLHTLGSWFRTTTNGS</sequence>
<dbReference type="AlphaFoldDB" id="Q4T079"/>
<gene>
    <name evidence="2" type="ORF">GSTENG00009471001</name>
</gene>
<feature type="domain" description="GH84" evidence="1">
    <location>
        <begin position="1"/>
        <end position="281"/>
    </location>
</feature>
<dbReference type="KEGG" id="tng:GSTEN00009471G001"/>
<protein>
    <submittedName>
        <fullName evidence="2">(spotted green pufferfish) hypothetical protein</fullName>
    </submittedName>
</protein>
<dbReference type="InterPro" id="IPR011496">
    <property type="entry name" value="O-GlcNAcase_cat"/>
</dbReference>
<accession>Q4T079</accession>
<dbReference type="InterPro" id="IPR051822">
    <property type="entry name" value="Glycosyl_Hydrolase_84"/>
</dbReference>
<feature type="non-terminal residue" evidence="2">
    <location>
        <position position="1"/>
    </location>
</feature>
<evidence type="ECO:0000313" key="2">
    <source>
        <dbReference type="EMBL" id="CAF93703.1"/>
    </source>
</evidence>
<proteinExistence type="predicted"/>
<dbReference type="SUPFAM" id="SSF51445">
    <property type="entry name" value="(Trans)glycosidases"/>
    <property type="match status" value="1"/>
</dbReference>
<dbReference type="PANTHER" id="PTHR13170:SF23">
    <property type="entry name" value="PROTEIN O-GLCNACASE-LIKE"/>
    <property type="match status" value="1"/>
</dbReference>
<comment type="caution">
    <text evidence="2">The sequence shown here is derived from an EMBL/GenBank/DDBJ whole genome shotgun (WGS) entry which is preliminary data.</text>
</comment>
<name>Q4T079_TETNG</name>
<dbReference type="EMBL" id="CAAE01011301">
    <property type="protein sequence ID" value="CAF93703.1"/>
    <property type="molecule type" value="Genomic_DNA"/>
</dbReference>
<reference evidence="2" key="1">
    <citation type="journal article" date="2004" name="Nature">
        <title>Genome duplication in the teleost fish Tetraodon nigroviridis reveals the early vertebrate proto-karyotype.</title>
        <authorList>
            <person name="Jaillon O."/>
            <person name="Aury J.-M."/>
            <person name="Brunet F."/>
            <person name="Petit J.-L."/>
            <person name="Stange-Thomann N."/>
            <person name="Mauceli E."/>
            <person name="Bouneau L."/>
            <person name="Fischer C."/>
            <person name="Ozouf-Costaz C."/>
            <person name="Bernot A."/>
            <person name="Nicaud S."/>
            <person name="Jaffe D."/>
            <person name="Fisher S."/>
            <person name="Lutfalla G."/>
            <person name="Dossat C."/>
            <person name="Segurens B."/>
            <person name="Dasilva C."/>
            <person name="Salanoubat M."/>
            <person name="Levy M."/>
            <person name="Boudet N."/>
            <person name="Castellano S."/>
            <person name="Anthouard V."/>
            <person name="Jubin C."/>
            <person name="Castelli V."/>
            <person name="Katinka M."/>
            <person name="Vacherie B."/>
            <person name="Biemont C."/>
            <person name="Skalli Z."/>
            <person name="Cattolico L."/>
            <person name="Poulain J."/>
            <person name="De Berardinis V."/>
            <person name="Cruaud C."/>
            <person name="Duprat S."/>
            <person name="Brottier P."/>
            <person name="Coutanceau J.-P."/>
            <person name="Gouzy J."/>
            <person name="Parra G."/>
            <person name="Lardier G."/>
            <person name="Chapple C."/>
            <person name="McKernan K.J."/>
            <person name="McEwan P."/>
            <person name="Bosak S."/>
            <person name="Kellis M."/>
            <person name="Volff J.-N."/>
            <person name="Guigo R."/>
            <person name="Zody M.C."/>
            <person name="Mesirov J."/>
            <person name="Lindblad-Toh K."/>
            <person name="Birren B."/>
            <person name="Nusbaum C."/>
            <person name="Kahn D."/>
            <person name="Robinson-Rechavi M."/>
            <person name="Laudet V."/>
            <person name="Schachter V."/>
            <person name="Quetier F."/>
            <person name="Saurin W."/>
            <person name="Scarpelli C."/>
            <person name="Wincker P."/>
            <person name="Lander E.S."/>
            <person name="Weissenbach J."/>
            <person name="Roest Crollius H."/>
        </authorList>
    </citation>
    <scope>NUCLEOTIDE SEQUENCE [LARGE SCALE GENOMIC DNA]</scope>
</reference>
<dbReference type="GO" id="GO:0016231">
    <property type="term" value="F:beta-N-acetylglucosaminidase activity"/>
    <property type="evidence" value="ECO:0007669"/>
    <property type="project" value="TreeGrafter"/>
</dbReference>